<dbReference type="Proteomes" id="UP000228593">
    <property type="component" value="Unassembled WGS sequence"/>
</dbReference>
<comment type="similarity">
    <text evidence="1">Belongs to the UPF0213 family.</text>
</comment>
<gene>
    <name evidence="3" type="ORF">CR103_18480</name>
</gene>
<name>A0A2G8SX55_9BURK</name>
<dbReference type="InterPro" id="IPR050190">
    <property type="entry name" value="UPF0213_domain"/>
</dbReference>
<dbReference type="OrthoDB" id="9807770at2"/>
<reference evidence="3 4" key="1">
    <citation type="submission" date="2017-10" db="EMBL/GenBank/DDBJ databases">
        <title>Massilia psychrophilum sp. nov., a novel purple-pigmented bacterium isolated from Tianshan glacier, Xinjiang Municipality, China.</title>
        <authorList>
            <person name="Wang H."/>
        </authorList>
    </citation>
    <scope>NUCLEOTIDE SEQUENCE [LARGE SCALE GENOMIC DNA]</scope>
    <source>
        <strain evidence="3 4">JCM 30813</strain>
    </source>
</reference>
<dbReference type="PROSITE" id="PS50164">
    <property type="entry name" value="GIY_YIG"/>
    <property type="match status" value="1"/>
</dbReference>
<evidence type="ECO:0000313" key="4">
    <source>
        <dbReference type="Proteomes" id="UP000228593"/>
    </source>
</evidence>
<evidence type="ECO:0000313" key="3">
    <source>
        <dbReference type="EMBL" id="PIL38375.1"/>
    </source>
</evidence>
<organism evidence="3 4">
    <name type="scientific">Massilia psychrophila</name>
    <dbReference type="NCBI Taxonomy" id="1603353"/>
    <lineage>
        <taxon>Bacteria</taxon>
        <taxon>Pseudomonadati</taxon>
        <taxon>Pseudomonadota</taxon>
        <taxon>Betaproteobacteria</taxon>
        <taxon>Burkholderiales</taxon>
        <taxon>Oxalobacteraceae</taxon>
        <taxon>Telluria group</taxon>
        <taxon>Massilia</taxon>
    </lineage>
</organism>
<keyword evidence="3" id="KW-0540">Nuclease</keyword>
<dbReference type="PANTHER" id="PTHR34477:SF5">
    <property type="entry name" value="BSL5627 PROTEIN"/>
    <property type="match status" value="1"/>
</dbReference>
<dbReference type="Gene3D" id="3.40.1440.10">
    <property type="entry name" value="GIY-YIG endonuclease"/>
    <property type="match status" value="1"/>
</dbReference>
<keyword evidence="4" id="KW-1185">Reference proteome</keyword>
<accession>A0A2G8SX55</accession>
<dbReference type="SUPFAM" id="SSF82771">
    <property type="entry name" value="GIY-YIG endonuclease"/>
    <property type="match status" value="1"/>
</dbReference>
<dbReference type="PANTHER" id="PTHR34477">
    <property type="entry name" value="UPF0213 PROTEIN YHBQ"/>
    <property type="match status" value="1"/>
</dbReference>
<dbReference type="CDD" id="cd10448">
    <property type="entry name" value="GIY-YIG_unchar_3"/>
    <property type="match status" value="1"/>
</dbReference>
<dbReference type="EMBL" id="PDOB01000038">
    <property type="protein sequence ID" value="PIL38375.1"/>
    <property type="molecule type" value="Genomic_DNA"/>
</dbReference>
<dbReference type="Pfam" id="PF01541">
    <property type="entry name" value="GIY-YIG"/>
    <property type="match status" value="1"/>
</dbReference>
<dbReference type="GO" id="GO:0004519">
    <property type="term" value="F:endonuclease activity"/>
    <property type="evidence" value="ECO:0007669"/>
    <property type="project" value="UniProtKB-KW"/>
</dbReference>
<feature type="domain" description="GIY-YIG" evidence="2">
    <location>
        <begin position="11"/>
        <end position="87"/>
    </location>
</feature>
<evidence type="ECO:0000256" key="1">
    <source>
        <dbReference type="ARBA" id="ARBA00007435"/>
    </source>
</evidence>
<keyword evidence="3" id="KW-0255">Endonuclease</keyword>
<proteinExistence type="inferred from homology"/>
<dbReference type="AlphaFoldDB" id="A0A2G8SX55"/>
<dbReference type="InterPro" id="IPR000305">
    <property type="entry name" value="GIY-YIG_endonuc"/>
</dbReference>
<comment type="caution">
    <text evidence="3">The sequence shown here is derived from an EMBL/GenBank/DDBJ whole genome shotgun (WGS) entry which is preliminary data.</text>
</comment>
<protein>
    <submittedName>
        <fullName evidence="3">Endonuclease</fullName>
    </submittedName>
</protein>
<sequence length="105" mass="12307">MEVCRGGDVDRASYVYMLASECYGTLYVGVTSDLVKRIWQHREGLADGFTKKYKVKRLVWFETHGDIIEAISREKQLKKWARAWKVALIQEANPDWRDLYDDFTA</sequence>
<dbReference type="InterPro" id="IPR035901">
    <property type="entry name" value="GIY-YIG_endonuc_sf"/>
</dbReference>
<keyword evidence="3" id="KW-0378">Hydrolase</keyword>
<evidence type="ECO:0000259" key="2">
    <source>
        <dbReference type="PROSITE" id="PS50164"/>
    </source>
</evidence>